<dbReference type="EMBL" id="UYSU01037293">
    <property type="protein sequence ID" value="VDL98849.1"/>
    <property type="molecule type" value="Genomic_DNA"/>
</dbReference>
<dbReference type="PANTHER" id="PTHR21193:SF3">
    <property type="entry name" value="OXIDOREDUCTASE-LIKE DOMAIN-CONTAINING PROTEIN 1"/>
    <property type="match status" value="1"/>
</dbReference>
<feature type="domain" description="Oxidoreductase-like" evidence="1">
    <location>
        <begin position="3"/>
        <end position="38"/>
    </location>
</feature>
<dbReference type="Proteomes" id="UP000275846">
    <property type="component" value="Unassembled WGS sequence"/>
</dbReference>
<dbReference type="InterPro" id="IPR019180">
    <property type="entry name" value="Oxidoreductase-like_N"/>
</dbReference>
<dbReference type="OrthoDB" id="10064411at2759"/>
<sequence length="96" mass="11108">MSAPPRAPQPEECCMSGCFNCVWLQYAESLLQYQLSLQRNGHHSDEMSDVAFNEIRNKLEAIEDQNIRDFLLFELNMRLIRRSKSAAEKQSEPTDS</sequence>
<protein>
    <submittedName>
        <fullName evidence="4">Oxidoreductase-like domain-containing protein</fullName>
    </submittedName>
</protein>
<keyword evidence="3" id="KW-1185">Reference proteome</keyword>
<reference evidence="4" key="1">
    <citation type="submission" date="2016-06" db="UniProtKB">
        <authorList>
            <consortium name="WormBaseParasite"/>
        </authorList>
    </citation>
    <scope>IDENTIFICATION</scope>
</reference>
<dbReference type="GO" id="GO:0005739">
    <property type="term" value="C:mitochondrion"/>
    <property type="evidence" value="ECO:0007669"/>
    <property type="project" value="TreeGrafter"/>
</dbReference>
<dbReference type="AlphaFoldDB" id="A0A183T7L6"/>
<dbReference type="InterPro" id="IPR039251">
    <property type="entry name" value="OXLD1"/>
</dbReference>
<evidence type="ECO:0000313" key="2">
    <source>
        <dbReference type="EMBL" id="VDL98849.1"/>
    </source>
</evidence>
<dbReference type="Pfam" id="PF09791">
    <property type="entry name" value="Oxidored-like"/>
    <property type="match status" value="1"/>
</dbReference>
<gene>
    <name evidence="2" type="ORF">SSLN_LOCUS12464</name>
</gene>
<evidence type="ECO:0000313" key="3">
    <source>
        <dbReference type="Proteomes" id="UP000275846"/>
    </source>
</evidence>
<reference evidence="2 3" key="2">
    <citation type="submission" date="2018-11" db="EMBL/GenBank/DDBJ databases">
        <authorList>
            <consortium name="Pathogen Informatics"/>
        </authorList>
    </citation>
    <scope>NUCLEOTIDE SEQUENCE [LARGE SCALE GENOMIC DNA]</scope>
    <source>
        <strain evidence="2 3">NST_G2</strain>
    </source>
</reference>
<dbReference type="WBParaSite" id="SSLN_0001293401-mRNA-1">
    <property type="protein sequence ID" value="SSLN_0001293401-mRNA-1"/>
    <property type="gene ID" value="SSLN_0001293401"/>
</dbReference>
<evidence type="ECO:0000313" key="4">
    <source>
        <dbReference type="WBParaSite" id="SSLN_0001293401-mRNA-1"/>
    </source>
</evidence>
<name>A0A183T7L6_SCHSO</name>
<accession>A0A183T7L6</accession>
<proteinExistence type="predicted"/>
<evidence type="ECO:0000259" key="1">
    <source>
        <dbReference type="Pfam" id="PF09791"/>
    </source>
</evidence>
<organism evidence="4">
    <name type="scientific">Schistocephalus solidus</name>
    <name type="common">Tapeworm</name>
    <dbReference type="NCBI Taxonomy" id="70667"/>
    <lineage>
        <taxon>Eukaryota</taxon>
        <taxon>Metazoa</taxon>
        <taxon>Spiralia</taxon>
        <taxon>Lophotrochozoa</taxon>
        <taxon>Platyhelminthes</taxon>
        <taxon>Cestoda</taxon>
        <taxon>Eucestoda</taxon>
        <taxon>Diphyllobothriidea</taxon>
        <taxon>Diphyllobothriidae</taxon>
        <taxon>Schistocephalus</taxon>
    </lineage>
</organism>
<dbReference type="STRING" id="70667.A0A183T7L6"/>
<dbReference type="PANTHER" id="PTHR21193">
    <property type="entry name" value="OXIDOREDUCTASE-LIKE DOMAIN-CONTAINING PROTEIN 1"/>
    <property type="match status" value="1"/>
</dbReference>